<feature type="signal peptide" evidence="2">
    <location>
        <begin position="1"/>
        <end position="19"/>
    </location>
</feature>
<dbReference type="Proteomes" id="UP001652442">
    <property type="component" value="Unassembled WGS sequence"/>
</dbReference>
<dbReference type="PANTHER" id="PTHR43373:SF1">
    <property type="entry name" value="NA(+)_H(+) ANTIPORTER SUBUNIT A"/>
    <property type="match status" value="1"/>
</dbReference>
<evidence type="ECO:0000313" key="4">
    <source>
        <dbReference type="EMBL" id="MCU6763134.1"/>
    </source>
</evidence>
<evidence type="ECO:0000256" key="1">
    <source>
        <dbReference type="SAM" id="Phobius"/>
    </source>
</evidence>
<organism evidence="4 5">
    <name type="scientific">Brotonthovivens ammoniilytica</name>
    <dbReference type="NCBI Taxonomy" id="2981725"/>
    <lineage>
        <taxon>Bacteria</taxon>
        <taxon>Bacillati</taxon>
        <taxon>Bacillota</taxon>
        <taxon>Clostridia</taxon>
        <taxon>Lachnospirales</taxon>
        <taxon>Lachnospiraceae</taxon>
        <taxon>Brotonthovivens</taxon>
    </lineage>
</organism>
<keyword evidence="5" id="KW-1185">Reference proteome</keyword>
<feature type="domain" description="MrpA C-terminal/MbhE" evidence="3">
    <location>
        <begin position="36"/>
        <end position="86"/>
    </location>
</feature>
<keyword evidence="1" id="KW-1133">Transmembrane helix</keyword>
<name>A0ABT2TLP5_9FIRM</name>
<gene>
    <name evidence="4" type="ORF">OCV88_12495</name>
</gene>
<evidence type="ECO:0000313" key="5">
    <source>
        <dbReference type="Proteomes" id="UP001652442"/>
    </source>
</evidence>
<keyword evidence="1" id="KW-0472">Membrane</keyword>
<keyword evidence="1" id="KW-0812">Transmembrane</keyword>
<comment type="caution">
    <text evidence="4">The sequence shown here is derived from an EMBL/GenBank/DDBJ whole genome shotgun (WGS) entry which is preliminary data.</text>
</comment>
<keyword evidence="2" id="KW-0732">Signal</keyword>
<reference evidence="4 5" key="1">
    <citation type="journal article" date="2021" name="ISME Commun">
        <title>Automated analysis of genomic sequences facilitates high-throughput and comprehensive description of bacteria.</title>
        <authorList>
            <person name="Hitch T.C.A."/>
        </authorList>
    </citation>
    <scope>NUCLEOTIDE SEQUENCE [LARGE SCALE GENOMIC DNA]</scope>
    <source>
        <strain evidence="4 5">Sanger_109</strain>
    </source>
</reference>
<dbReference type="InterPro" id="IPR046806">
    <property type="entry name" value="MrpA_C/MbhE"/>
</dbReference>
<dbReference type="InterPro" id="IPR050616">
    <property type="entry name" value="CPA3_Na-H_Antiporter_A"/>
</dbReference>
<proteinExistence type="predicted"/>
<protein>
    <recommendedName>
        <fullName evidence="3">MrpA C-terminal/MbhE domain-containing protein</fullName>
    </recommendedName>
</protein>
<sequence length="98" mass="10730">MRQKIVTFLVLAFMTAAFCLGSKYLPAIGDKDSAPNSHVSNYYIENSKKDTGADNIVSGTLADYRGFDTMLETSVMFVSGLVVTLILVSEKKKGDKKK</sequence>
<evidence type="ECO:0000256" key="2">
    <source>
        <dbReference type="SAM" id="SignalP"/>
    </source>
</evidence>
<dbReference type="EMBL" id="JAOQJQ010000005">
    <property type="protein sequence ID" value="MCU6763134.1"/>
    <property type="molecule type" value="Genomic_DNA"/>
</dbReference>
<feature type="chain" id="PRO_5045484926" description="MrpA C-terminal/MbhE domain-containing protein" evidence="2">
    <location>
        <begin position="20"/>
        <end position="98"/>
    </location>
</feature>
<evidence type="ECO:0000259" key="3">
    <source>
        <dbReference type="Pfam" id="PF20501"/>
    </source>
</evidence>
<dbReference type="PANTHER" id="PTHR43373">
    <property type="entry name" value="NA(+)/H(+) ANTIPORTER SUBUNIT"/>
    <property type="match status" value="1"/>
</dbReference>
<dbReference type="Pfam" id="PF20501">
    <property type="entry name" value="MbhE"/>
    <property type="match status" value="1"/>
</dbReference>
<dbReference type="RefSeq" id="WP_158425778.1">
    <property type="nucleotide sequence ID" value="NZ_JAOQJQ010000005.1"/>
</dbReference>
<feature type="transmembrane region" description="Helical" evidence="1">
    <location>
        <begin position="70"/>
        <end position="88"/>
    </location>
</feature>
<accession>A0ABT2TLP5</accession>